<keyword evidence="3" id="KW-0967">Endosome</keyword>
<dbReference type="AlphaFoldDB" id="A0A672UAZ9"/>
<evidence type="ECO:0000256" key="2">
    <source>
        <dbReference type="ARBA" id="ARBA00022448"/>
    </source>
</evidence>
<comment type="subcellular location">
    <subcellularLocation>
        <location evidence="1">Early endosome membrane</location>
        <topology evidence="1">Peripheral membrane protein</topology>
        <orientation evidence="1">Cytoplasmic side</orientation>
    </subcellularLocation>
</comment>
<proteinExistence type="predicted"/>
<keyword evidence="4" id="KW-0653">Protein transport</keyword>
<accession>A0A672UAZ9</accession>
<evidence type="ECO:0000256" key="3">
    <source>
        <dbReference type="ARBA" id="ARBA00022753"/>
    </source>
</evidence>
<dbReference type="GO" id="GO:0031901">
    <property type="term" value="C:early endosome membrane"/>
    <property type="evidence" value="ECO:0007669"/>
    <property type="project" value="UniProtKB-SubCell"/>
</dbReference>
<dbReference type="SUPFAM" id="SSF64268">
    <property type="entry name" value="PX domain"/>
    <property type="match status" value="1"/>
</dbReference>
<feature type="domain" description="PX" evidence="8">
    <location>
        <begin position="1"/>
        <end position="98"/>
    </location>
</feature>
<evidence type="ECO:0000256" key="5">
    <source>
        <dbReference type="ARBA" id="ARBA00023121"/>
    </source>
</evidence>
<keyword evidence="5" id="KW-0446">Lipid-binding</keyword>
<evidence type="ECO:0000313" key="10">
    <source>
        <dbReference type="Proteomes" id="UP000472266"/>
    </source>
</evidence>
<feature type="compositionally biased region" description="Basic residues" evidence="7">
    <location>
        <begin position="184"/>
        <end position="194"/>
    </location>
</feature>
<evidence type="ECO:0000256" key="6">
    <source>
        <dbReference type="ARBA" id="ARBA00023136"/>
    </source>
</evidence>
<dbReference type="PANTHER" id="PTHR20939">
    <property type="entry name" value="SORTING NEXIN 20, 21"/>
    <property type="match status" value="1"/>
</dbReference>
<dbReference type="Gene3D" id="3.30.1520.10">
    <property type="entry name" value="Phox-like domain"/>
    <property type="match status" value="1"/>
</dbReference>
<keyword evidence="6" id="KW-0472">Membrane</keyword>
<dbReference type="GO" id="GO:1901981">
    <property type="term" value="F:phosphatidylinositol phosphate binding"/>
    <property type="evidence" value="ECO:0007669"/>
    <property type="project" value="TreeGrafter"/>
</dbReference>
<evidence type="ECO:0000256" key="7">
    <source>
        <dbReference type="SAM" id="MobiDB-lite"/>
    </source>
</evidence>
<dbReference type="InterPro" id="IPR039937">
    <property type="entry name" value="SNX20/SNX21"/>
</dbReference>
<dbReference type="GeneTree" id="ENSGT00530000063759"/>
<reference evidence="9" key="2">
    <citation type="submission" date="2025-08" db="UniProtKB">
        <authorList>
            <consortium name="Ensembl"/>
        </authorList>
    </citation>
    <scope>IDENTIFICATION</scope>
</reference>
<dbReference type="OMA" id="DIVVCHK"/>
<evidence type="ECO:0000259" key="8">
    <source>
        <dbReference type="PROSITE" id="PS50195"/>
    </source>
</evidence>
<reference evidence="9 10" key="1">
    <citation type="submission" date="2019-11" db="EMBL/GenBank/DDBJ databases">
        <title>Strigops habroptila (kakapo) genome, bStrHab1, primary haplotype, v2.</title>
        <authorList>
            <person name="Jarvis E.D."/>
            <person name="Howard J."/>
            <person name="Rhie A."/>
            <person name="Phillippy A."/>
            <person name="Korlach J."/>
            <person name="Digby A."/>
            <person name="Iorns D."/>
            <person name="Eason D."/>
            <person name="Robertson B."/>
            <person name="Raemaekers T."/>
            <person name="Howe K."/>
            <person name="Lewin H."/>
            <person name="Damas J."/>
            <person name="Hastie A."/>
            <person name="Tracey A."/>
            <person name="Chow W."/>
            <person name="Fedrigo O."/>
        </authorList>
    </citation>
    <scope>NUCLEOTIDE SEQUENCE [LARGE SCALE GENOMIC DNA]</scope>
</reference>
<protein>
    <recommendedName>
        <fullName evidence="8">PX domain-containing protein</fullName>
    </recommendedName>
</protein>
<dbReference type="PANTHER" id="PTHR20939:SF1">
    <property type="entry name" value="SORTING NEXIN-20"/>
    <property type="match status" value="1"/>
</dbReference>
<reference evidence="9" key="3">
    <citation type="submission" date="2025-09" db="UniProtKB">
        <authorList>
            <consortium name="Ensembl"/>
        </authorList>
    </citation>
    <scope>IDENTIFICATION</scope>
</reference>
<dbReference type="InterPro" id="IPR036871">
    <property type="entry name" value="PX_dom_sf"/>
</dbReference>
<sequence>MYKIIIFQTGSFDSNKSVIERRYSDFEKLHRNLLEEFSEEMEDVTFPKKTLSGNFTEEIINERKLAFKGYLRLLSSGSIWLPAGWPVHQTRLTRGNPVSIVPTLCDIVVCHKDLENPESTFEYGEKALSCLCMHTSHKYYMPLLETMITLAYELGKDFLSLQEKLEEWKEKRSHLGPLLSTQPHTKKKIRGRKHLQSDTWEEHQELDEPIRTLTETRDCLVQEGFYQSKGV</sequence>
<dbReference type="Ensembl" id="ENSSHBT00005013758.1">
    <property type="protein sequence ID" value="ENSSHBP00005011425.1"/>
    <property type="gene ID" value="ENSSHBG00005009934.1"/>
</dbReference>
<dbReference type="Proteomes" id="UP000472266">
    <property type="component" value="Chromosome 13"/>
</dbReference>
<evidence type="ECO:0000256" key="1">
    <source>
        <dbReference type="ARBA" id="ARBA00004469"/>
    </source>
</evidence>
<feature type="region of interest" description="Disordered" evidence="7">
    <location>
        <begin position="177"/>
        <end position="201"/>
    </location>
</feature>
<evidence type="ECO:0000256" key="4">
    <source>
        <dbReference type="ARBA" id="ARBA00022927"/>
    </source>
</evidence>
<dbReference type="PROSITE" id="PS50195">
    <property type="entry name" value="PX"/>
    <property type="match status" value="1"/>
</dbReference>
<dbReference type="InParanoid" id="A0A672UAZ9"/>
<dbReference type="GO" id="GO:0015031">
    <property type="term" value="P:protein transport"/>
    <property type="evidence" value="ECO:0007669"/>
    <property type="project" value="UniProtKB-KW"/>
</dbReference>
<dbReference type="Pfam" id="PF00787">
    <property type="entry name" value="PX"/>
    <property type="match status" value="1"/>
</dbReference>
<organism evidence="9 10">
    <name type="scientific">Strigops habroptila</name>
    <name type="common">Kakapo</name>
    <dbReference type="NCBI Taxonomy" id="2489341"/>
    <lineage>
        <taxon>Eukaryota</taxon>
        <taxon>Metazoa</taxon>
        <taxon>Chordata</taxon>
        <taxon>Craniata</taxon>
        <taxon>Vertebrata</taxon>
        <taxon>Euteleostomi</taxon>
        <taxon>Archelosauria</taxon>
        <taxon>Archosauria</taxon>
        <taxon>Dinosauria</taxon>
        <taxon>Saurischia</taxon>
        <taxon>Theropoda</taxon>
        <taxon>Coelurosauria</taxon>
        <taxon>Aves</taxon>
        <taxon>Neognathae</taxon>
        <taxon>Neoaves</taxon>
        <taxon>Telluraves</taxon>
        <taxon>Australaves</taxon>
        <taxon>Psittaciformes</taxon>
        <taxon>Psittacidae</taxon>
        <taxon>Strigops</taxon>
    </lineage>
</organism>
<dbReference type="InterPro" id="IPR001683">
    <property type="entry name" value="PX_dom"/>
</dbReference>
<keyword evidence="10" id="KW-1185">Reference proteome</keyword>
<keyword evidence="2" id="KW-0813">Transport</keyword>
<name>A0A672UAZ9_STRHB</name>
<evidence type="ECO:0000313" key="9">
    <source>
        <dbReference type="Ensembl" id="ENSSHBP00005011425.1"/>
    </source>
</evidence>